<dbReference type="InterPro" id="IPR007736">
    <property type="entry name" value="Caleosin-related"/>
</dbReference>
<dbReference type="Pfam" id="PF00179">
    <property type="entry name" value="UQ_con"/>
    <property type="match status" value="1"/>
</dbReference>
<sequence>MGSEGSSVVVPRNFRLLEELERGEKGIGDGTVSYGMDDADDIFMQSWTGTIIGPPNTVHEGRIYQLKLFCGKDYPENPPSVRFQTRINMTCVNPESGAVEPSLFPMLANWKREHTMEDILTQLKKEMTASQNRKLAQPPEGVSILLLHVGGLSFPFGIDFLGKKRGGKVGPKGASSKVLYSLIHLEVIGQVLYIDACPIPPAGLVPAMQLPLLFRKYAASKKSKSCFAVAVHNVSFSKFTYHMSRGGLASNSYPYGKSNEETDLAAQTVDSEDEFDSGLYDHELTAASSAMATILDSKGARNKRLRSILTDSARIYNPDMIVLVESRSNREIADEAAKRLGWCLEAHEFSWEQFCMTRNATCRKVADLFGDRGGGLEIECFDRDKWNDVNFNLASLYSTMNSSSLSSTERQQNGKFVPNDHNVLQKHVFFFDRNQDGIVYPWETFQGFRSIGCGIFLSTASAFLINITLSQKTRPGKFPSLLFPIEVKNIQRAKHGSDSGVYDSEGRFVAAKFEEIFSKHARSHPNSLTSDELMGMLKANREAKDFRGWVASYTEWKILYILCKDKDDLLHRDTIRAAYDGSLFERMEKERASAKKKA</sequence>
<evidence type="ECO:0000256" key="2">
    <source>
        <dbReference type="ARBA" id="ARBA00065118"/>
    </source>
</evidence>
<dbReference type="Pfam" id="PF05042">
    <property type="entry name" value="Caleosin"/>
    <property type="match status" value="1"/>
</dbReference>
<dbReference type="PANTHER" id="PTHR31495:SF1">
    <property type="entry name" value="INACTIVE PEROXYGENASE-LIKE PROTEIN-RELATED"/>
    <property type="match status" value="1"/>
</dbReference>
<dbReference type="AlphaFoldDB" id="A0A5N5L5Z8"/>
<evidence type="ECO:0000313" key="5">
    <source>
        <dbReference type="Proteomes" id="UP000326939"/>
    </source>
</evidence>
<protein>
    <recommendedName>
        <fullName evidence="3">UBC core domain-containing protein</fullName>
    </recommendedName>
</protein>
<dbReference type="FunFam" id="3.10.110.10:FF:000019">
    <property type="entry name" value="Ubiquitin-conjugating enzyme E2 variant 1C"/>
    <property type="match status" value="1"/>
</dbReference>
<dbReference type="PROSITE" id="PS50127">
    <property type="entry name" value="UBC_2"/>
    <property type="match status" value="1"/>
</dbReference>
<comment type="caution">
    <text evidence="4">The sequence shown here is derived from an EMBL/GenBank/DDBJ whole genome shotgun (WGS) entry which is preliminary data.</text>
</comment>
<gene>
    <name evidence="4" type="ORF">DKX38_015583</name>
</gene>
<dbReference type="PANTHER" id="PTHR31495">
    <property type="entry name" value="PEROXYGENASE 3-RELATED"/>
    <property type="match status" value="1"/>
</dbReference>
<evidence type="ECO:0000256" key="1">
    <source>
        <dbReference type="ARBA" id="ARBA00006765"/>
    </source>
</evidence>
<evidence type="ECO:0000313" key="4">
    <source>
        <dbReference type="EMBL" id="KAB5538050.1"/>
    </source>
</evidence>
<name>A0A5N5L5Z8_9ROSI</name>
<dbReference type="Proteomes" id="UP000326939">
    <property type="component" value="Chromosome 10"/>
</dbReference>
<dbReference type="InterPro" id="IPR000608">
    <property type="entry name" value="UBC"/>
</dbReference>
<dbReference type="SMART" id="SM00212">
    <property type="entry name" value="UBCc"/>
    <property type="match status" value="1"/>
</dbReference>
<proteinExistence type="inferred from homology"/>
<dbReference type="CDD" id="cd23807">
    <property type="entry name" value="UEV_UBE2V"/>
    <property type="match status" value="1"/>
</dbReference>
<dbReference type="GO" id="GO:0005509">
    <property type="term" value="F:calcium ion binding"/>
    <property type="evidence" value="ECO:0007669"/>
    <property type="project" value="TreeGrafter"/>
</dbReference>
<feature type="domain" description="UBC core" evidence="3">
    <location>
        <begin position="11"/>
        <end position="169"/>
    </location>
</feature>
<dbReference type="SUPFAM" id="SSF54495">
    <property type="entry name" value="UBC-like"/>
    <property type="match status" value="1"/>
</dbReference>
<comment type="similarity">
    <text evidence="1">Belongs to the caleosin family.</text>
</comment>
<evidence type="ECO:0000259" key="3">
    <source>
        <dbReference type="PROSITE" id="PS50127"/>
    </source>
</evidence>
<reference evidence="5" key="1">
    <citation type="journal article" date="2019" name="Gigascience">
        <title>De novo genome assembly of the endangered Acer yangbiense, a plant species with extremely small populations endemic to Yunnan Province, China.</title>
        <authorList>
            <person name="Yang J."/>
            <person name="Wariss H.M."/>
            <person name="Tao L."/>
            <person name="Zhang R."/>
            <person name="Yun Q."/>
            <person name="Hollingsworth P."/>
            <person name="Dao Z."/>
            <person name="Luo G."/>
            <person name="Guo H."/>
            <person name="Ma Y."/>
            <person name="Sun W."/>
        </authorList>
    </citation>
    <scope>NUCLEOTIDE SEQUENCE [LARGE SCALE GENOMIC DNA]</scope>
    <source>
        <strain evidence="5">cv. br00</strain>
    </source>
</reference>
<dbReference type="GO" id="GO:0004497">
    <property type="term" value="F:monooxygenase activity"/>
    <property type="evidence" value="ECO:0007669"/>
    <property type="project" value="TreeGrafter"/>
</dbReference>
<accession>A0A5N5L5Z8</accession>
<organism evidence="4 5">
    <name type="scientific">Salix brachista</name>
    <dbReference type="NCBI Taxonomy" id="2182728"/>
    <lineage>
        <taxon>Eukaryota</taxon>
        <taxon>Viridiplantae</taxon>
        <taxon>Streptophyta</taxon>
        <taxon>Embryophyta</taxon>
        <taxon>Tracheophyta</taxon>
        <taxon>Spermatophyta</taxon>
        <taxon>Magnoliopsida</taxon>
        <taxon>eudicotyledons</taxon>
        <taxon>Gunneridae</taxon>
        <taxon>Pentapetalae</taxon>
        <taxon>rosids</taxon>
        <taxon>fabids</taxon>
        <taxon>Malpighiales</taxon>
        <taxon>Salicaceae</taxon>
        <taxon>Saliceae</taxon>
        <taxon>Salix</taxon>
    </lineage>
</organism>
<dbReference type="EMBL" id="VDCV01000010">
    <property type="protein sequence ID" value="KAB5538050.1"/>
    <property type="molecule type" value="Genomic_DNA"/>
</dbReference>
<comment type="subunit">
    <text evidence="2">Heterodimer with UBC35 or UBC36.</text>
</comment>
<dbReference type="InterPro" id="IPR016135">
    <property type="entry name" value="UBQ-conjugating_enzyme/RWD"/>
</dbReference>
<keyword evidence="5" id="KW-1185">Reference proteome</keyword>
<dbReference type="Gene3D" id="3.10.110.10">
    <property type="entry name" value="Ubiquitin Conjugating Enzyme"/>
    <property type="match status" value="1"/>
</dbReference>